<dbReference type="InterPro" id="IPR027417">
    <property type="entry name" value="P-loop_NTPase"/>
</dbReference>
<evidence type="ECO:0000256" key="3">
    <source>
        <dbReference type="ARBA" id="ARBA00022741"/>
    </source>
</evidence>
<dbReference type="Gene3D" id="3.40.50.300">
    <property type="entry name" value="P-loop containing nucleotide triphosphate hydrolases"/>
    <property type="match status" value="1"/>
</dbReference>
<dbReference type="PROSITE" id="PS00211">
    <property type="entry name" value="ABC_TRANSPORTER_1"/>
    <property type="match status" value="1"/>
</dbReference>
<dbReference type="PANTHER" id="PTHR42788:SF19">
    <property type="entry name" value="ALIPHATIC SULFONATES IMPORT ATP-BINDING PROTEIN SSUB 2"/>
    <property type="match status" value="1"/>
</dbReference>
<evidence type="ECO:0000256" key="4">
    <source>
        <dbReference type="ARBA" id="ARBA00022840"/>
    </source>
</evidence>
<protein>
    <submittedName>
        <fullName evidence="6">Putative hydroxymethylpyrimidine transport system ATP-binding protein</fullName>
    </submittedName>
</protein>
<dbReference type="InterPro" id="IPR003593">
    <property type="entry name" value="AAA+_ATPase"/>
</dbReference>
<gene>
    <name evidence="6" type="ORF">SAMN04488078_102959</name>
</gene>
<dbReference type="GO" id="GO:0005524">
    <property type="term" value="F:ATP binding"/>
    <property type="evidence" value="ECO:0007669"/>
    <property type="project" value="UniProtKB-KW"/>
</dbReference>
<organism evidence="6 7">
    <name type="scientific">Antarctobacter heliothermus</name>
    <dbReference type="NCBI Taxonomy" id="74033"/>
    <lineage>
        <taxon>Bacteria</taxon>
        <taxon>Pseudomonadati</taxon>
        <taxon>Pseudomonadota</taxon>
        <taxon>Alphaproteobacteria</taxon>
        <taxon>Rhodobacterales</taxon>
        <taxon>Roseobacteraceae</taxon>
        <taxon>Antarctobacter</taxon>
    </lineage>
</organism>
<reference evidence="6 7" key="1">
    <citation type="submission" date="2017-06" db="EMBL/GenBank/DDBJ databases">
        <authorList>
            <person name="Kim H.J."/>
            <person name="Triplett B.A."/>
        </authorList>
    </citation>
    <scope>NUCLEOTIDE SEQUENCE [LARGE SCALE GENOMIC DNA]</scope>
    <source>
        <strain evidence="6 7">DSM 11445</strain>
    </source>
</reference>
<keyword evidence="4 6" id="KW-0067">ATP-binding</keyword>
<dbReference type="EMBL" id="FZON01000029">
    <property type="protein sequence ID" value="SNS74115.1"/>
    <property type="molecule type" value="Genomic_DNA"/>
</dbReference>
<comment type="similarity">
    <text evidence="1">Belongs to the ABC transporter superfamily.</text>
</comment>
<dbReference type="PANTHER" id="PTHR42788">
    <property type="entry name" value="TAURINE IMPORT ATP-BINDING PROTEIN-RELATED"/>
    <property type="match status" value="1"/>
</dbReference>
<feature type="domain" description="ABC transporter" evidence="5">
    <location>
        <begin position="3"/>
        <end position="228"/>
    </location>
</feature>
<sequence length="304" mass="32630">MTAPAIQIKGALRAEQTPLIDSFDLTLLAARWSALLGPSGVGKTSLLRLVAGLPCAAHLDGQIIADDGVLIAPRVAMMAQDDQLLPWASAQNNITICARLRGERAHSDRARALLEDVGLAGFEERKPAQMSAGQRQRVTLARTLYEDRAIVLLDEPFSALDAMTRHTVQDLAVRLLAGRTVVLITHDPAEAVRLADDAWMITRAGITPCALPPTLPPRASDVVENLAAQAALLQRMRRNQGDHAVATEAKPVHPVGQPIRASTNSGFKVRRASEVSVPATCVTRTWRPSRPLTGVFANVVAPSL</sequence>
<dbReference type="InterPro" id="IPR003439">
    <property type="entry name" value="ABC_transporter-like_ATP-bd"/>
</dbReference>
<evidence type="ECO:0000313" key="7">
    <source>
        <dbReference type="Proteomes" id="UP000198440"/>
    </source>
</evidence>
<accession>A0A239GZ30</accession>
<keyword evidence="2" id="KW-0813">Transport</keyword>
<evidence type="ECO:0000256" key="1">
    <source>
        <dbReference type="ARBA" id="ARBA00005417"/>
    </source>
</evidence>
<dbReference type="Pfam" id="PF00005">
    <property type="entry name" value="ABC_tran"/>
    <property type="match status" value="1"/>
</dbReference>
<dbReference type="AlphaFoldDB" id="A0A239GZ30"/>
<dbReference type="SMART" id="SM00382">
    <property type="entry name" value="AAA"/>
    <property type="match status" value="1"/>
</dbReference>
<dbReference type="RefSeq" id="WP_245823260.1">
    <property type="nucleotide sequence ID" value="NZ_FZON01000029.1"/>
</dbReference>
<evidence type="ECO:0000313" key="6">
    <source>
        <dbReference type="EMBL" id="SNS74115.1"/>
    </source>
</evidence>
<dbReference type="GO" id="GO:0016887">
    <property type="term" value="F:ATP hydrolysis activity"/>
    <property type="evidence" value="ECO:0007669"/>
    <property type="project" value="InterPro"/>
</dbReference>
<dbReference type="SUPFAM" id="SSF52540">
    <property type="entry name" value="P-loop containing nucleoside triphosphate hydrolases"/>
    <property type="match status" value="1"/>
</dbReference>
<name>A0A239GZ30_9RHOB</name>
<dbReference type="PROSITE" id="PS50893">
    <property type="entry name" value="ABC_TRANSPORTER_2"/>
    <property type="match status" value="1"/>
</dbReference>
<dbReference type="Proteomes" id="UP000198440">
    <property type="component" value="Unassembled WGS sequence"/>
</dbReference>
<dbReference type="InterPro" id="IPR017871">
    <property type="entry name" value="ABC_transporter-like_CS"/>
</dbReference>
<dbReference type="InterPro" id="IPR050166">
    <property type="entry name" value="ABC_transporter_ATP-bind"/>
</dbReference>
<proteinExistence type="inferred from homology"/>
<keyword evidence="3" id="KW-0547">Nucleotide-binding</keyword>
<evidence type="ECO:0000256" key="2">
    <source>
        <dbReference type="ARBA" id="ARBA00022448"/>
    </source>
</evidence>
<evidence type="ECO:0000259" key="5">
    <source>
        <dbReference type="PROSITE" id="PS50893"/>
    </source>
</evidence>